<dbReference type="Pfam" id="PF22675">
    <property type="entry name" value="KH-I_KHDC4-BBP"/>
    <property type="match status" value="1"/>
</dbReference>
<keyword evidence="5" id="KW-1185">Reference proteome</keyword>
<feature type="compositionally biased region" description="Low complexity" evidence="2">
    <location>
        <begin position="1030"/>
        <end position="1047"/>
    </location>
</feature>
<dbReference type="InterPro" id="IPR055256">
    <property type="entry name" value="KH_1_KHDC4/BBP-like"/>
</dbReference>
<dbReference type="InterPro" id="IPR003903">
    <property type="entry name" value="UIM_dom"/>
</dbReference>
<name>A0A813GQ40_POLGL</name>
<accession>A0A813GQ40</accession>
<dbReference type="SUPFAM" id="SSF46934">
    <property type="entry name" value="UBA-like"/>
    <property type="match status" value="1"/>
</dbReference>
<evidence type="ECO:0000313" key="4">
    <source>
        <dbReference type="EMBL" id="CAE8626211.1"/>
    </source>
</evidence>
<feature type="compositionally biased region" description="Pro residues" evidence="2">
    <location>
        <begin position="1048"/>
        <end position="1059"/>
    </location>
</feature>
<evidence type="ECO:0000259" key="3">
    <source>
        <dbReference type="PROSITE" id="PS50030"/>
    </source>
</evidence>
<feature type="compositionally biased region" description="Acidic residues" evidence="2">
    <location>
        <begin position="511"/>
        <end position="521"/>
    </location>
</feature>
<dbReference type="Gene3D" id="3.30.1370.10">
    <property type="entry name" value="K Homology domain, type 1"/>
    <property type="match status" value="1"/>
</dbReference>
<feature type="region of interest" description="Disordered" evidence="2">
    <location>
        <begin position="665"/>
        <end position="685"/>
    </location>
</feature>
<dbReference type="PROSITE" id="PS50330">
    <property type="entry name" value="UIM"/>
    <property type="match status" value="1"/>
</dbReference>
<comment type="caution">
    <text evidence="4">The sequence shown here is derived from an EMBL/GenBank/DDBJ whole genome shotgun (WGS) entry which is preliminary data.</text>
</comment>
<evidence type="ECO:0000256" key="1">
    <source>
        <dbReference type="SAM" id="Coils"/>
    </source>
</evidence>
<feature type="region of interest" description="Disordered" evidence="2">
    <location>
        <begin position="440"/>
        <end position="475"/>
    </location>
</feature>
<gene>
    <name evidence="4" type="ORF">PGLA1383_LOCUS43160</name>
</gene>
<feature type="domain" description="UBA" evidence="3">
    <location>
        <begin position="687"/>
        <end position="720"/>
    </location>
</feature>
<dbReference type="AlphaFoldDB" id="A0A813GQ40"/>
<dbReference type="PANTHER" id="PTHR15744">
    <property type="entry name" value="BLOM7"/>
    <property type="match status" value="1"/>
</dbReference>
<dbReference type="OrthoDB" id="429458at2759"/>
<dbReference type="InterPro" id="IPR031121">
    <property type="entry name" value="RIK/BLOM7"/>
</dbReference>
<feature type="compositionally biased region" description="Low complexity" evidence="2">
    <location>
        <begin position="936"/>
        <end position="961"/>
    </location>
</feature>
<feature type="compositionally biased region" description="Basic and acidic residues" evidence="2">
    <location>
        <begin position="522"/>
        <end position="536"/>
    </location>
</feature>
<dbReference type="InterPro" id="IPR009060">
    <property type="entry name" value="UBA-like_sf"/>
</dbReference>
<reference evidence="4" key="1">
    <citation type="submission" date="2021-02" db="EMBL/GenBank/DDBJ databases">
        <authorList>
            <person name="Dougan E. K."/>
            <person name="Rhodes N."/>
            <person name="Thang M."/>
            <person name="Chan C."/>
        </authorList>
    </citation>
    <scope>NUCLEOTIDE SEQUENCE</scope>
</reference>
<feature type="compositionally biased region" description="Pro residues" evidence="2">
    <location>
        <begin position="1017"/>
        <end position="1029"/>
    </location>
</feature>
<dbReference type="PANTHER" id="PTHR15744:SF0">
    <property type="entry name" value="KH HOMOLOGY DOMAIN-CONTAINING PROTEIN 4"/>
    <property type="match status" value="1"/>
</dbReference>
<organism evidence="4 5">
    <name type="scientific">Polarella glacialis</name>
    <name type="common">Dinoflagellate</name>
    <dbReference type="NCBI Taxonomy" id="89957"/>
    <lineage>
        <taxon>Eukaryota</taxon>
        <taxon>Sar</taxon>
        <taxon>Alveolata</taxon>
        <taxon>Dinophyceae</taxon>
        <taxon>Suessiales</taxon>
        <taxon>Suessiaceae</taxon>
        <taxon>Polarella</taxon>
    </lineage>
</organism>
<protein>
    <recommendedName>
        <fullName evidence="3">UBA domain-containing protein</fullName>
    </recommendedName>
</protein>
<dbReference type="EMBL" id="CAJNNV010028934">
    <property type="protein sequence ID" value="CAE8626211.1"/>
    <property type="molecule type" value="Genomic_DNA"/>
</dbReference>
<feature type="compositionally biased region" description="Low complexity" evidence="2">
    <location>
        <begin position="670"/>
        <end position="683"/>
    </location>
</feature>
<feature type="compositionally biased region" description="Basic and acidic residues" evidence="2">
    <location>
        <begin position="1084"/>
        <end position="1096"/>
    </location>
</feature>
<dbReference type="GO" id="GO:0005634">
    <property type="term" value="C:nucleus"/>
    <property type="evidence" value="ECO:0007669"/>
    <property type="project" value="InterPro"/>
</dbReference>
<dbReference type="GO" id="GO:0003723">
    <property type="term" value="F:RNA binding"/>
    <property type="evidence" value="ECO:0007669"/>
    <property type="project" value="InterPro"/>
</dbReference>
<dbReference type="PROSITE" id="PS50030">
    <property type="entry name" value="UBA"/>
    <property type="match status" value="1"/>
</dbReference>
<dbReference type="SUPFAM" id="SSF54791">
    <property type="entry name" value="Eukaryotic type KH-domain (KH-domain type I)"/>
    <property type="match status" value="1"/>
</dbReference>
<keyword evidence="1" id="KW-0175">Coiled coil</keyword>
<evidence type="ECO:0000313" key="5">
    <source>
        <dbReference type="Proteomes" id="UP000654075"/>
    </source>
</evidence>
<dbReference type="InterPro" id="IPR015940">
    <property type="entry name" value="UBA"/>
</dbReference>
<feature type="region of interest" description="Disordered" evidence="2">
    <location>
        <begin position="878"/>
        <end position="1096"/>
    </location>
</feature>
<feature type="coiled-coil region" evidence="1">
    <location>
        <begin position="586"/>
        <end position="632"/>
    </location>
</feature>
<feature type="compositionally biased region" description="Polar residues" evidence="2">
    <location>
        <begin position="1068"/>
        <end position="1079"/>
    </location>
</feature>
<dbReference type="InterPro" id="IPR036612">
    <property type="entry name" value="KH_dom_type_1_sf"/>
</dbReference>
<dbReference type="Gene3D" id="1.10.8.10">
    <property type="entry name" value="DNA helicase RuvA subunit, C-terminal domain"/>
    <property type="match status" value="1"/>
</dbReference>
<dbReference type="Proteomes" id="UP000654075">
    <property type="component" value="Unassembled WGS sequence"/>
</dbReference>
<evidence type="ECO:0000256" key="2">
    <source>
        <dbReference type="SAM" id="MobiDB-lite"/>
    </source>
</evidence>
<feature type="region of interest" description="Disordered" evidence="2">
    <location>
        <begin position="500"/>
        <end position="536"/>
    </location>
</feature>
<feature type="compositionally biased region" description="Low complexity" evidence="2">
    <location>
        <begin position="898"/>
        <end position="916"/>
    </location>
</feature>
<proteinExistence type="predicted"/>
<sequence length="1211" mass="133156">MPEMPIRNTFIHFSDDLLLKAALERSASCPQNFAPAASVMARAKTSAPAPRLPLAAGLVRPRGAPNSAATPSSLAARAPASSSRGVATSASLLAQVSSLPAPASGSSGSDGPAAGFRVPAPHELDFPAVDYRVVIPTRGRWRPACEIGRDCKNDRRPFILVKTLAFLKRHSIPPSRVFLYVSDEEEKIKYEAVLQQDTYWDTGEVRVEVGRPGIREQRNYIQSSTPEGTYVVSFDDDVSDVLWKNQPGLQKLVPMPDGMLDKLFFHGYAFMRKYKAFIWGLNTTASANPLCLLPDGVSSRNGEINGFCCGFITRHLDELMPQIADATEDAERSLRFFKHDRIILRYRMYCGQTKCFQFLAGLQDLFEGATLKDKNEARKLAERAAAEKLLAMFPEQTRKAQQRKGISTLEIGFRSIGGPVLPVTTVEALIESCKIDLAGKQKKGEPGSPSTAAGQRPKQKGRPRKSPSAADSERFAQPSAFIGTVFFAKPKQDPILEVEDDEAGECQGEGKDEEEEEEDEIREASDAHQEGDAENKELEAAVAASLAEQSRQQSHPGEQDDMVHRALQASMNDLALLFNGTVLDPMAAAVEQSRLLEEEDAKLKQQEEEEMARALQLSTQEEEQRLRQQELEDCGKRELELLDTQISSKRRSFPGQHSVIAVASPQNHMSESSASSASSASFSPQSTINEDSLRHLVDMGFERHVAIAALNATIGDLAVAQLRSAACIIPRDTTQLLILAVARLAEAPRAPKRLQESPKSARTSPGAQFGVQIFFPDRSFETMLNRGAGCESAPEFRIVYDRLCQAVLKGHRRCPFHFRIFLVAGVRSDMGSMPHSGEILAKGPDSGSCEVFINGEFDANSAECAKTGQPGMRFEHRQEPQQGLAGLRKPQWKDELRTSSADEATTEAASGTSLAASEEESDTVQRQSQRQDRRQNQQPPRSGASSPSSPSTAARSPSTAGVREVRAGDAWTQVATRKKERRAPEPIFFGSVECRLDEADSVLSARREVAETAKPAEPQPRSPQSPQQPQPQRQPQLQPSQAETVPQPQRPQRPQPQTQPQPQAKQQSGSSRRQATASPTAGEKVSKGDKVREEASWAKRSQWRYEVCIPQDQEFNVMRKLLVPSGGHMRRISEATGAKLCVRGRGSGHLEGPERKEIDEPLQVCLTSSHTANIAQAAVMAEEMLTLLHDEYRAFKEKKGQTVPEFRLVKL</sequence>